<evidence type="ECO:0000313" key="4">
    <source>
        <dbReference type="Proteomes" id="UP000503462"/>
    </source>
</evidence>
<dbReference type="AlphaFoldDB" id="A0A6H0Y0S8"/>
<reference evidence="3 4" key="1">
    <citation type="journal article" date="2016" name="Sci. Rep.">
        <title>Peltaster fructicola genome reveals evolution from an invasive phytopathogen to an ectophytic parasite.</title>
        <authorList>
            <person name="Xu C."/>
            <person name="Chen H."/>
            <person name="Gleason M.L."/>
            <person name="Xu J.R."/>
            <person name="Liu H."/>
            <person name="Zhang R."/>
            <person name="Sun G."/>
        </authorList>
    </citation>
    <scope>NUCLEOTIDE SEQUENCE [LARGE SCALE GENOMIC DNA]</scope>
    <source>
        <strain evidence="3 4">LNHT1506</strain>
    </source>
</reference>
<dbReference type="InterPro" id="IPR058580">
    <property type="entry name" value="DUF2828"/>
</dbReference>
<gene>
    <name evidence="3" type="ORF">AMS68_005965</name>
</gene>
<dbReference type="PANTHER" id="PTHR31373:SF27">
    <property type="entry name" value="TROVE DOMAIN-CONTAINING PROTEIN"/>
    <property type="match status" value="1"/>
</dbReference>
<dbReference type="InterPro" id="IPR011205">
    <property type="entry name" value="UCP015417_vWA"/>
</dbReference>
<evidence type="ECO:0008006" key="5">
    <source>
        <dbReference type="Google" id="ProtNLM"/>
    </source>
</evidence>
<feature type="domain" description="DUF2828" evidence="1">
    <location>
        <begin position="80"/>
        <end position="511"/>
    </location>
</feature>
<name>A0A6H0Y0S8_9PEZI</name>
<evidence type="ECO:0000259" key="1">
    <source>
        <dbReference type="Pfam" id="PF11443"/>
    </source>
</evidence>
<protein>
    <recommendedName>
        <fullName evidence="5">DUF2828 domain-containing protein</fullName>
    </recommendedName>
</protein>
<dbReference type="Proteomes" id="UP000503462">
    <property type="component" value="Chromosome 4"/>
</dbReference>
<dbReference type="EMBL" id="CP051142">
    <property type="protein sequence ID" value="QIX00448.1"/>
    <property type="molecule type" value="Genomic_DNA"/>
</dbReference>
<organism evidence="3 4">
    <name type="scientific">Peltaster fructicola</name>
    <dbReference type="NCBI Taxonomy" id="286661"/>
    <lineage>
        <taxon>Eukaryota</taxon>
        <taxon>Fungi</taxon>
        <taxon>Dikarya</taxon>
        <taxon>Ascomycota</taxon>
        <taxon>Pezizomycotina</taxon>
        <taxon>Dothideomycetes</taxon>
        <taxon>Dothideomycetes incertae sedis</taxon>
        <taxon>Peltaster</taxon>
    </lineage>
</organism>
<sequence length="763" mass="84963">MAEHSFLKSSFPVLVVPYRDIDLQDVEPVSAAGTAVKTTKTDSKIEKPTDSKLKKKPGFLEAISDYKHADFELSDDKMRTANGDMTYADSGEPLVNLFHQLEDSLAGDRIEDLLDAAWKTDADLTLKVIWNARSIHLGKSSRFTFYRSVGWLAQTHPRTLLNNLRWLVRPIIQKKVPKAKPDDQAMLDQDTTEQTLDTDADSDFEMINADDEAEARAAKRLKIDDSHAELDVKYGLSHGYWKDLLNILALAACDELKADGNVESVLKIGSQPSERDWTAGRKKDRAKLQYKRITAKLNKDTIYKALHMQVAKLFADQLAVDMQRLQSGSKADVKRISMAAKWAPSNKGMHDERTFIVSTIAELLHPADTLGIGDTDRETYLRHARCAYQSKTLSPLRKHLDIVERHLTAKTYDQIKYDRLPSLAMKMRSKLFIAKDEEHFRHYLEEVAAGKTKISGATLLPSTMVAEARRQILMKHGFSFCAAAAANDLDALVADGQWNALVQRIKDSGSMESAIAVCDVSGSMQCPRFADGSTPLDAAIGLSLVLAEVCKPPFGGAFITFDDDPEVIQVEDESSEKKRTFYEKVNHLEKSPWGGSTDLVAVFLKCILPMARKHKLKQDEMVKRVFIFSDMHFNSASSGNNEWSSTFERIKQTYAKFGYEMPELIFWNLASAAQGSRAGIAPMPVQAEEPGTAMLSGYSQAMMRVFMEGGGFNELQPDLSEADTVVLDAEGNEVKAAGEKMTPLGTVKRAVGHDAYKMLKVVD</sequence>
<dbReference type="PIRSF" id="PIRSF015417">
    <property type="entry name" value="T31B5_30_vWA"/>
    <property type="match status" value="1"/>
</dbReference>
<evidence type="ECO:0000259" key="2">
    <source>
        <dbReference type="Pfam" id="PF25043"/>
    </source>
</evidence>
<dbReference type="InterPro" id="IPR036465">
    <property type="entry name" value="vWFA_dom_sf"/>
</dbReference>
<dbReference type="InterPro" id="IPR056690">
    <property type="entry name" value="DUF7788"/>
</dbReference>
<proteinExistence type="predicted"/>
<dbReference type="Gene3D" id="3.40.50.410">
    <property type="entry name" value="von Willebrand factor, type A domain"/>
    <property type="match status" value="1"/>
</dbReference>
<dbReference type="Pfam" id="PF11443">
    <property type="entry name" value="DUF2828"/>
    <property type="match status" value="1"/>
</dbReference>
<accession>A0A6H0Y0S8</accession>
<dbReference type="OrthoDB" id="1149618at2759"/>
<dbReference type="SUPFAM" id="SSF53300">
    <property type="entry name" value="vWA-like"/>
    <property type="match status" value="1"/>
</dbReference>
<evidence type="ECO:0000313" key="3">
    <source>
        <dbReference type="EMBL" id="QIX00448.1"/>
    </source>
</evidence>
<keyword evidence="4" id="KW-1185">Reference proteome</keyword>
<dbReference type="Pfam" id="PF25043">
    <property type="entry name" value="DUF7788"/>
    <property type="match status" value="1"/>
</dbReference>
<dbReference type="PANTHER" id="PTHR31373">
    <property type="entry name" value="OS06G0652100 PROTEIN"/>
    <property type="match status" value="1"/>
</dbReference>
<feature type="domain" description="DUF7788" evidence="2">
    <location>
        <begin position="513"/>
        <end position="751"/>
    </location>
</feature>